<organism evidence="12 13">
    <name type="scientific">candidate division WOR-3 bacterium RBG_13_43_14</name>
    <dbReference type="NCBI Taxonomy" id="1802590"/>
    <lineage>
        <taxon>Bacteria</taxon>
        <taxon>Bacteria division WOR-3</taxon>
    </lineage>
</organism>
<keyword evidence="4" id="KW-0808">Transferase</keyword>
<dbReference type="InterPro" id="IPR018365">
    <property type="entry name" value="Cell_cycle_FtsW-rel_CS"/>
</dbReference>
<dbReference type="GO" id="GO:0015648">
    <property type="term" value="F:lipid-linked peptidoglycan transporter activity"/>
    <property type="evidence" value="ECO:0007669"/>
    <property type="project" value="TreeGrafter"/>
</dbReference>
<evidence type="ECO:0000313" key="13">
    <source>
        <dbReference type="Proteomes" id="UP000177025"/>
    </source>
</evidence>
<dbReference type="EMBL" id="MEUM01000111">
    <property type="protein sequence ID" value="OGC41319.1"/>
    <property type="molecule type" value="Genomic_DNA"/>
</dbReference>
<keyword evidence="6" id="KW-0133">Cell shape</keyword>
<accession>A0A1F4U8V4</accession>
<feature type="transmembrane region" description="Helical" evidence="11">
    <location>
        <begin position="341"/>
        <end position="362"/>
    </location>
</feature>
<keyword evidence="9 11" id="KW-0472">Membrane</keyword>
<feature type="transmembrane region" description="Helical" evidence="11">
    <location>
        <begin position="105"/>
        <end position="123"/>
    </location>
</feature>
<dbReference type="NCBIfam" id="TIGR02210">
    <property type="entry name" value="rodA_shape"/>
    <property type="match status" value="1"/>
</dbReference>
<comment type="subcellular location">
    <subcellularLocation>
        <location evidence="1">Membrane</location>
        <topology evidence="1">Multi-pass membrane protein</topology>
    </subcellularLocation>
</comment>
<dbReference type="GO" id="GO:0032153">
    <property type="term" value="C:cell division site"/>
    <property type="evidence" value="ECO:0007669"/>
    <property type="project" value="TreeGrafter"/>
</dbReference>
<evidence type="ECO:0000256" key="7">
    <source>
        <dbReference type="ARBA" id="ARBA00022984"/>
    </source>
</evidence>
<dbReference type="GO" id="GO:0009252">
    <property type="term" value="P:peptidoglycan biosynthetic process"/>
    <property type="evidence" value="ECO:0007669"/>
    <property type="project" value="UniProtKB-KW"/>
</dbReference>
<sequence length="402" mass="45533">MSISIKKNELLMQKRIDYTIFIIVIILSTIGLLMIYSTSDQDILIKQLIWLVISAIIALLFVRPQPRMWSSVAWILYLVTIVMLIAVFFVPGYPKNRFHISDITLQPSEFAKLTVIIFAAMVLSSRKKLSKIQDIIVPLLIFLIPAILIFIEPDFGSSQIFIPIMIMMLYWAGMPFIKIFIFLSPILAAALSFNIYVWVIYFAGLILLLYWQRQLFDLIYGVSSNFLIGLSTPFIWNALKSYQRDRIISFFSPWVDPKGMSWQIIQSKIAIGSGGLIGKGFLSGTQKKLEFLPERHTDFIFSCLGEEFGLIGILIVTVLIFLLLYRLLLLARESKNRFASLVAAGVFAWVGYQSFLNIGMTMGLLPITGVTLPFISYGGSSMLALYAAIGICLAISRTRFEY</sequence>
<keyword evidence="8 11" id="KW-1133">Transmembrane helix</keyword>
<evidence type="ECO:0000256" key="8">
    <source>
        <dbReference type="ARBA" id="ARBA00022989"/>
    </source>
</evidence>
<feature type="transmembrane region" description="Helical" evidence="11">
    <location>
        <begin position="308"/>
        <end position="329"/>
    </location>
</feature>
<protein>
    <submittedName>
        <fullName evidence="12">Rod shape-determining protein RodA</fullName>
    </submittedName>
</protein>
<dbReference type="NCBIfam" id="NF037961">
    <property type="entry name" value="RodA_shape"/>
    <property type="match status" value="1"/>
</dbReference>
<feature type="transmembrane region" description="Helical" evidence="11">
    <location>
        <begin position="159"/>
        <end position="183"/>
    </location>
</feature>
<keyword evidence="10" id="KW-0961">Cell wall biogenesis/degradation</keyword>
<evidence type="ECO:0000256" key="2">
    <source>
        <dbReference type="ARBA" id="ARBA00022475"/>
    </source>
</evidence>
<evidence type="ECO:0000256" key="11">
    <source>
        <dbReference type="SAM" id="Phobius"/>
    </source>
</evidence>
<keyword evidence="3" id="KW-0328">Glycosyltransferase</keyword>
<dbReference type="InterPro" id="IPR011923">
    <property type="entry name" value="RodA/MrdB"/>
</dbReference>
<dbReference type="GO" id="GO:0051301">
    <property type="term" value="P:cell division"/>
    <property type="evidence" value="ECO:0007669"/>
    <property type="project" value="InterPro"/>
</dbReference>
<evidence type="ECO:0000256" key="3">
    <source>
        <dbReference type="ARBA" id="ARBA00022676"/>
    </source>
</evidence>
<evidence type="ECO:0000256" key="1">
    <source>
        <dbReference type="ARBA" id="ARBA00004141"/>
    </source>
</evidence>
<feature type="transmembrane region" description="Helical" evidence="11">
    <location>
        <begin position="374"/>
        <end position="396"/>
    </location>
</feature>
<dbReference type="Proteomes" id="UP000177025">
    <property type="component" value="Unassembled WGS sequence"/>
</dbReference>
<evidence type="ECO:0000256" key="9">
    <source>
        <dbReference type="ARBA" id="ARBA00023136"/>
    </source>
</evidence>
<evidence type="ECO:0000256" key="4">
    <source>
        <dbReference type="ARBA" id="ARBA00022679"/>
    </source>
</evidence>
<reference evidence="12 13" key="1">
    <citation type="journal article" date="2016" name="Nat. Commun.">
        <title>Thousands of microbial genomes shed light on interconnected biogeochemical processes in an aquifer system.</title>
        <authorList>
            <person name="Anantharaman K."/>
            <person name="Brown C.T."/>
            <person name="Hug L.A."/>
            <person name="Sharon I."/>
            <person name="Castelle C.J."/>
            <person name="Probst A.J."/>
            <person name="Thomas B.C."/>
            <person name="Singh A."/>
            <person name="Wilkins M.J."/>
            <person name="Karaoz U."/>
            <person name="Brodie E.L."/>
            <person name="Williams K.H."/>
            <person name="Hubbard S.S."/>
            <person name="Banfield J.F."/>
        </authorList>
    </citation>
    <scope>NUCLEOTIDE SEQUENCE [LARGE SCALE GENOMIC DNA]</scope>
</reference>
<dbReference type="AlphaFoldDB" id="A0A1F4U8V4"/>
<evidence type="ECO:0000256" key="10">
    <source>
        <dbReference type="ARBA" id="ARBA00023316"/>
    </source>
</evidence>
<keyword evidence="7" id="KW-0573">Peptidoglycan synthesis</keyword>
<dbReference type="GO" id="GO:0008360">
    <property type="term" value="P:regulation of cell shape"/>
    <property type="evidence" value="ECO:0007669"/>
    <property type="project" value="UniProtKB-KW"/>
</dbReference>
<proteinExistence type="predicted"/>
<evidence type="ECO:0000313" key="12">
    <source>
        <dbReference type="EMBL" id="OGC41319.1"/>
    </source>
</evidence>
<name>A0A1F4U8V4_UNCW3</name>
<feature type="transmembrane region" description="Helical" evidence="11">
    <location>
        <begin position="74"/>
        <end position="93"/>
    </location>
</feature>
<gene>
    <name evidence="12" type="ORF">A2Y85_06795</name>
</gene>
<keyword evidence="5 11" id="KW-0812">Transmembrane</keyword>
<feature type="transmembrane region" description="Helical" evidence="11">
    <location>
        <begin position="135"/>
        <end position="153"/>
    </location>
</feature>
<evidence type="ECO:0000256" key="6">
    <source>
        <dbReference type="ARBA" id="ARBA00022960"/>
    </source>
</evidence>
<dbReference type="GO" id="GO:0071555">
    <property type="term" value="P:cell wall organization"/>
    <property type="evidence" value="ECO:0007669"/>
    <property type="project" value="UniProtKB-KW"/>
</dbReference>
<dbReference type="InterPro" id="IPR001182">
    <property type="entry name" value="FtsW/RodA"/>
</dbReference>
<comment type="caution">
    <text evidence="12">The sequence shown here is derived from an EMBL/GenBank/DDBJ whole genome shotgun (WGS) entry which is preliminary data.</text>
</comment>
<dbReference type="GO" id="GO:0005886">
    <property type="term" value="C:plasma membrane"/>
    <property type="evidence" value="ECO:0007669"/>
    <property type="project" value="TreeGrafter"/>
</dbReference>
<feature type="transmembrane region" description="Helical" evidence="11">
    <location>
        <begin position="195"/>
        <end position="212"/>
    </location>
</feature>
<keyword evidence="2" id="KW-1003">Cell membrane</keyword>
<dbReference type="Pfam" id="PF01098">
    <property type="entry name" value="FTSW_RODA_SPOVE"/>
    <property type="match status" value="1"/>
</dbReference>
<evidence type="ECO:0000256" key="5">
    <source>
        <dbReference type="ARBA" id="ARBA00022692"/>
    </source>
</evidence>
<dbReference type="GO" id="GO:0016757">
    <property type="term" value="F:glycosyltransferase activity"/>
    <property type="evidence" value="ECO:0007669"/>
    <property type="project" value="UniProtKB-KW"/>
</dbReference>
<feature type="transmembrane region" description="Helical" evidence="11">
    <location>
        <begin position="43"/>
        <end position="62"/>
    </location>
</feature>
<dbReference type="PROSITE" id="PS00428">
    <property type="entry name" value="FTSW_RODA_SPOVE"/>
    <property type="match status" value="1"/>
</dbReference>
<feature type="transmembrane region" description="Helical" evidence="11">
    <location>
        <begin position="20"/>
        <end position="37"/>
    </location>
</feature>
<dbReference type="PANTHER" id="PTHR30474">
    <property type="entry name" value="CELL CYCLE PROTEIN"/>
    <property type="match status" value="1"/>
</dbReference>
<dbReference type="PANTHER" id="PTHR30474:SF1">
    <property type="entry name" value="PEPTIDOGLYCAN GLYCOSYLTRANSFERASE MRDB"/>
    <property type="match status" value="1"/>
</dbReference>